<evidence type="ECO:0000259" key="1">
    <source>
        <dbReference type="Pfam" id="PF01370"/>
    </source>
</evidence>
<gene>
    <name evidence="2" type="ORF">NAG76_04170</name>
</gene>
<dbReference type="PANTHER" id="PTHR48079">
    <property type="entry name" value="PROTEIN YEEZ"/>
    <property type="match status" value="1"/>
</dbReference>
<dbReference type="GO" id="GO:0004029">
    <property type="term" value="F:aldehyde dehydrogenase (NAD+) activity"/>
    <property type="evidence" value="ECO:0007669"/>
    <property type="project" value="TreeGrafter"/>
</dbReference>
<dbReference type="PANTHER" id="PTHR48079:SF6">
    <property type="entry name" value="NAD(P)-BINDING DOMAIN-CONTAINING PROTEIN-RELATED"/>
    <property type="match status" value="1"/>
</dbReference>
<name>A0A9J6ZHF1_9BACL</name>
<dbReference type="Pfam" id="PF01370">
    <property type="entry name" value="Epimerase"/>
    <property type="match status" value="1"/>
</dbReference>
<dbReference type="EMBL" id="CP097899">
    <property type="protein sequence ID" value="URN95463.1"/>
    <property type="molecule type" value="Genomic_DNA"/>
</dbReference>
<accession>A0A9J6ZHF1</accession>
<dbReference type="GO" id="GO:0005737">
    <property type="term" value="C:cytoplasm"/>
    <property type="evidence" value="ECO:0007669"/>
    <property type="project" value="TreeGrafter"/>
</dbReference>
<organism evidence="2 3">
    <name type="scientific">Candidatus Pristimantibacillus lignocellulolyticus</name>
    <dbReference type="NCBI Taxonomy" id="2994561"/>
    <lineage>
        <taxon>Bacteria</taxon>
        <taxon>Bacillati</taxon>
        <taxon>Bacillota</taxon>
        <taxon>Bacilli</taxon>
        <taxon>Bacillales</taxon>
        <taxon>Paenibacillaceae</taxon>
        <taxon>Candidatus Pristimantibacillus</taxon>
    </lineage>
</organism>
<dbReference type="InterPro" id="IPR036291">
    <property type="entry name" value="NAD(P)-bd_dom_sf"/>
</dbReference>
<dbReference type="AlphaFoldDB" id="A0A9J6ZHF1"/>
<feature type="domain" description="NAD-dependent epimerase/dehydratase" evidence="1">
    <location>
        <begin position="4"/>
        <end position="226"/>
    </location>
</feature>
<reference evidence="2" key="1">
    <citation type="submission" date="2022-05" db="EMBL/GenBank/DDBJ databases">
        <title>Novel bacterial taxa in a minimal lignocellulolytic consortium and its capacity to transform plastics disclosed by genome-resolved metagenomics.</title>
        <authorList>
            <person name="Rodriguez C.A.D."/>
            <person name="Diaz-Garcia L."/>
            <person name="Herrera K."/>
            <person name="Tarazona N.A."/>
            <person name="Sproer C."/>
            <person name="Overmann J."/>
            <person name="Jimenez D.J."/>
        </authorList>
    </citation>
    <scope>NUCLEOTIDE SEQUENCE</scope>
    <source>
        <strain evidence="2">MAG5</strain>
    </source>
</reference>
<evidence type="ECO:0000313" key="2">
    <source>
        <dbReference type="EMBL" id="URN95463.1"/>
    </source>
</evidence>
<sequence length="327" mass="36650">MKKVFILGGTGFLGYYTVKELLARGYRVAELSLPPTPAEHLFPTEVESHLGDIQSYTDEQILQLLEGVYAFIYAAGADERTCPDAPATTFFYQANVIATQRIARLARQAGVKKFVLFNSYFSHFAEQWTDLRLNREQAYPRTRLLQEEVAMFEGGKDMDVMSLRLPYIFGTMPGRTPLWTMFTEQVRGKDTVYVPQGGTAMVTANQVAEAAVGAIEYGQHEGRYAICDTNMKFLEFYQYMVEALGQTETTKLIVAPIEAFKPAFAEHDEHAKQTGKEHGIHLAVTAEIQGRDAYVNAEETMPILRFKKGDVIASIKETLNACVNAKL</sequence>
<dbReference type="SUPFAM" id="SSF51735">
    <property type="entry name" value="NAD(P)-binding Rossmann-fold domains"/>
    <property type="match status" value="1"/>
</dbReference>
<dbReference type="Proteomes" id="UP001056756">
    <property type="component" value="Chromosome"/>
</dbReference>
<dbReference type="Gene3D" id="3.40.50.720">
    <property type="entry name" value="NAD(P)-binding Rossmann-like Domain"/>
    <property type="match status" value="1"/>
</dbReference>
<evidence type="ECO:0000313" key="3">
    <source>
        <dbReference type="Proteomes" id="UP001056756"/>
    </source>
</evidence>
<dbReference type="InterPro" id="IPR001509">
    <property type="entry name" value="Epimerase_deHydtase"/>
</dbReference>
<proteinExistence type="predicted"/>
<dbReference type="InterPro" id="IPR051783">
    <property type="entry name" value="NAD(P)-dependent_oxidoreduct"/>
</dbReference>
<dbReference type="KEGG" id="plig:NAG76_04170"/>
<protein>
    <submittedName>
        <fullName evidence="2">NAD-dependent epimerase/dehydratase family protein</fullName>
    </submittedName>
</protein>